<gene>
    <name evidence="1" type="ORF">ACK4CT_16250</name>
</gene>
<evidence type="ECO:0008006" key="3">
    <source>
        <dbReference type="Google" id="ProtNLM"/>
    </source>
</evidence>
<dbReference type="EMBL" id="JBKBDD010000005">
    <property type="protein sequence ID" value="MFN6544744.1"/>
    <property type="molecule type" value="Genomic_DNA"/>
</dbReference>
<protein>
    <recommendedName>
        <fullName evidence="3">Lipoprotein</fullName>
    </recommendedName>
</protein>
<sequence length="126" mass="14354">MTPTEALLVKGGFTIRFHPGVVDDVRDHEDDNPGCWQEMKEILFSVRDGTARSRDWDAPLSQTGADIGELRNTMFPRHYRLYVHAERESNELLVLLFTWKPDGPAGLPLQDTHIEIASGRLITWPN</sequence>
<reference evidence="1 2" key="1">
    <citation type="submission" date="2024-12" db="EMBL/GenBank/DDBJ databases">
        <title>The coexistence of Mycolicibacterium septicum and Mycolicibacterium nivoides in clinical samples.</title>
        <authorList>
            <person name="Wang C."/>
            <person name="Feng Y."/>
            <person name="Zong Z."/>
        </authorList>
    </citation>
    <scope>NUCLEOTIDE SEQUENCE [LARGE SCALE GENOMIC DNA]</scope>
    <source>
        <strain evidence="1 2">120309</strain>
    </source>
</reference>
<keyword evidence="2" id="KW-1185">Reference proteome</keyword>
<comment type="caution">
    <text evidence="1">The sequence shown here is derived from an EMBL/GenBank/DDBJ whole genome shotgun (WGS) entry which is preliminary data.</text>
</comment>
<dbReference type="Proteomes" id="UP001635816">
    <property type="component" value="Unassembled WGS sequence"/>
</dbReference>
<name>A0ABW9LAM9_9MYCO</name>
<proteinExistence type="predicted"/>
<accession>A0ABW9LAM9</accession>
<evidence type="ECO:0000313" key="2">
    <source>
        <dbReference type="Proteomes" id="UP001635816"/>
    </source>
</evidence>
<dbReference type="RefSeq" id="WP_409543769.1">
    <property type="nucleotide sequence ID" value="NZ_JBKBDD010000005.1"/>
</dbReference>
<evidence type="ECO:0000313" key="1">
    <source>
        <dbReference type="EMBL" id="MFN6544744.1"/>
    </source>
</evidence>
<organism evidence="1 2">
    <name type="scientific">Mycolicibacterium nivoides</name>
    <dbReference type="NCBI Taxonomy" id="2487344"/>
    <lineage>
        <taxon>Bacteria</taxon>
        <taxon>Bacillati</taxon>
        <taxon>Actinomycetota</taxon>
        <taxon>Actinomycetes</taxon>
        <taxon>Mycobacteriales</taxon>
        <taxon>Mycobacteriaceae</taxon>
        <taxon>Mycolicibacterium</taxon>
    </lineage>
</organism>